<sequence length="121" mass="13337">MKNAIDGAILTAAQKLGYSTIGMTWTISGYNPQMMWIVDTAIVTGYEGSYVPGLGAVISRRGAFVAATTSYPLTEFSEHLTINVRGTGLYTKSQWQTFADQVFTRLSIYDRVRFRGPVTIV</sequence>
<organism evidence="1 2">
    <name type="scientific">Panagrolaimus superbus</name>
    <dbReference type="NCBI Taxonomy" id="310955"/>
    <lineage>
        <taxon>Eukaryota</taxon>
        <taxon>Metazoa</taxon>
        <taxon>Ecdysozoa</taxon>
        <taxon>Nematoda</taxon>
        <taxon>Chromadorea</taxon>
        <taxon>Rhabditida</taxon>
        <taxon>Tylenchina</taxon>
        <taxon>Panagrolaimomorpha</taxon>
        <taxon>Panagrolaimoidea</taxon>
        <taxon>Panagrolaimidae</taxon>
        <taxon>Panagrolaimus</taxon>
    </lineage>
</organism>
<dbReference type="AlphaFoldDB" id="A0A914ZF77"/>
<keyword evidence="1" id="KW-1185">Reference proteome</keyword>
<dbReference type="WBParaSite" id="PSU_v2.g8931.t1">
    <property type="protein sequence ID" value="PSU_v2.g8931.t1"/>
    <property type="gene ID" value="PSU_v2.g8931"/>
</dbReference>
<name>A0A914ZF77_9BILA</name>
<proteinExistence type="predicted"/>
<evidence type="ECO:0000313" key="2">
    <source>
        <dbReference type="WBParaSite" id="PSU_v2.g8931.t1"/>
    </source>
</evidence>
<evidence type="ECO:0000313" key="1">
    <source>
        <dbReference type="Proteomes" id="UP000887577"/>
    </source>
</evidence>
<reference evidence="2" key="1">
    <citation type="submission" date="2022-11" db="UniProtKB">
        <authorList>
            <consortium name="WormBaseParasite"/>
        </authorList>
    </citation>
    <scope>IDENTIFICATION</scope>
</reference>
<dbReference type="Proteomes" id="UP000887577">
    <property type="component" value="Unplaced"/>
</dbReference>
<protein>
    <submittedName>
        <fullName evidence="2">Uncharacterized protein</fullName>
    </submittedName>
</protein>
<accession>A0A914ZF77</accession>